<proteinExistence type="predicted"/>
<dbReference type="InterPro" id="IPR016197">
    <property type="entry name" value="Chromo-like_dom_sf"/>
</dbReference>
<organism evidence="3 4">
    <name type="scientific">Mytilus edulis</name>
    <name type="common">Blue mussel</name>
    <dbReference type="NCBI Taxonomy" id="6550"/>
    <lineage>
        <taxon>Eukaryota</taxon>
        <taxon>Metazoa</taxon>
        <taxon>Spiralia</taxon>
        <taxon>Lophotrochozoa</taxon>
        <taxon>Mollusca</taxon>
        <taxon>Bivalvia</taxon>
        <taxon>Autobranchia</taxon>
        <taxon>Pteriomorphia</taxon>
        <taxon>Mytilida</taxon>
        <taxon>Mytiloidea</taxon>
        <taxon>Mytilidae</taxon>
        <taxon>Mytilinae</taxon>
        <taxon>Mytilus</taxon>
    </lineage>
</organism>
<evidence type="ECO:0000313" key="3">
    <source>
        <dbReference type="EMBL" id="CAG2232650.1"/>
    </source>
</evidence>
<dbReference type="InterPro" id="IPR036397">
    <property type="entry name" value="RNaseH_sf"/>
</dbReference>
<protein>
    <submittedName>
        <fullName evidence="3">Uncharacterized protein</fullName>
    </submittedName>
</protein>
<dbReference type="InterPro" id="IPR001584">
    <property type="entry name" value="Integrase_cat-core"/>
</dbReference>
<keyword evidence="4" id="KW-1185">Reference proteome</keyword>
<feature type="domain" description="Integrase catalytic" evidence="2">
    <location>
        <begin position="104"/>
        <end position="280"/>
    </location>
</feature>
<dbReference type="PANTHER" id="PTHR46585:SF1">
    <property type="entry name" value="CHROMO DOMAIN-CONTAINING PROTEIN"/>
    <property type="match status" value="1"/>
</dbReference>
<dbReference type="OrthoDB" id="6063315at2759"/>
<dbReference type="Gene3D" id="3.30.420.10">
    <property type="entry name" value="Ribonuclease H-like superfamily/Ribonuclease H"/>
    <property type="match status" value="1"/>
</dbReference>
<evidence type="ECO:0000313" key="4">
    <source>
        <dbReference type="Proteomes" id="UP000683360"/>
    </source>
</evidence>
<evidence type="ECO:0000259" key="1">
    <source>
        <dbReference type="PROSITE" id="PS50013"/>
    </source>
</evidence>
<comment type="caution">
    <text evidence="3">The sequence shown here is derived from an EMBL/GenBank/DDBJ whole genome shotgun (WGS) entry which is preliminary data.</text>
</comment>
<dbReference type="PANTHER" id="PTHR46585">
    <property type="entry name" value="INTEGRASE CORE DOMAIN CONTAINING PROTEIN"/>
    <property type="match status" value="1"/>
</dbReference>
<dbReference type="InterPro" id="IPR012337">
    <property type="entry name" value="RNaseH-like_sf"/>
</dbReference>
<accession>A0A8S3TGI6</accession>
<name>A0A8S3TGI6_MYTED</name>
<reference evidence="3" key="1">
    <citation type="submission" date="2021-03" db="EMBL/GenBank/DDBJ databases">
        <authorList>
            <person name="Bekaert M."/>
        </authorList>
    </citation>
    <scope>NUCLEOTIDE SEQUENCE</scope>
</reference>
<dbReference type="InterPro" id="IPR000953">
    <property type="entry name" value="Chromo/chromo_shadow_dom"/>
</dbReference>
<dbReference type="Pfam" id="PF00665">
    <property type="entry name" value="rve"/>
    <property type="match status" value="1"/>
</dbReference>
<feature type="domain" description="Chromo" evidence="1">
    <location>
        <begin position="375"/>
        <end position="415"/>
    </location>
</feature>
<dbReference type="AlphaFoldDB" id="A0A8S3TGI6"/>
<dbReference type="Gene3D" id="2.40.50.40">
    <property type="match status" value="1"/>
</dbReference>
<dbReference type="SUPFAM" id="SSF53098">
    <property type="entry name" value="Ribonuclease H-like"/>
    <property type="match status" value="1"/>
</dbReference>
<sequence length="415" mass="49499">MWTESEHLEMHFEEALVNVNRKAVINMWQDEMKKMEWSGWANRNTVDISERARETFVELLEDVDWCGGAYLGPDKLYRVLKVHGINNIGKNTIKKWLQNQDDYSLQKPARKTFKKARVVVSGIDDQFDADLANLSSISHENSNFKHLLVVVDIFSKYLWVQPLKNKTAKEVVIGLKKIFDEGRKCKKLRTDNGTEFTSKVTREYLKEEDIYYFTTQNSNTKANFAERVIQTFKNMMFRYFTKNRNHRYIDVLQDLVKSYNATPHRSLNNVAPQDVTVDNEADIWAFMYLKPRKKNLNITPYHYKIGDFTRISTKNMVFNRSYDEHFTREIFKVSQRMRMQGIPVYQVIDFMKEDVRGHLYESEMQKVNKDEDALWFVEKKIRKRRKNGQIEWLVKFDGWPDKYNQWIPERDISDV</sequence>
<dbReference type="PROSITE" id="PS50994">
    <property type="entry name" value="INTEGRASE"/>
    <property type="match status" value="1"/>
</dbReference>
<dbReference type="Proteomes" id="UP000683360">
    <property type="component" value="Unassembled WGS sequence"/>
</dbReference>
<dbReference type="EMBL" id="CAJPWZ010002187">
    <property type="protein sequence ID" value="CAG2232650.1"/>
    <property type="molecule type" value="Genomic_DNA"/>
</dbReference>
<dbReference type="PROSITE" id="PS50013">
    <property type="entry name" value="CHROMO_2"/>
    <property type="match status" value="1"/>
</dbReference>
<evidence type="ECO:0000259" key="2">
    <source>
        <dbReference type="PROSITE" id="PS50994"/>
    </source>
</evidence>
<dbReference type="CDD" id="cd00024">
    <property type="entry name" value="CD_CSD"/>
    <property type="match status" value="1"/>
</dbReference>
<dbReference type="GO" id="GO:0003676">
    <property type="term" value="F:nucleic acid binding"/>
    <property type="evidence" value="ECO:0007669"/>
    <property type="project" value="InterPro"/>
</dbReference>
<dbReference type="GO" id="GO:0015074">
    <property type="term" value="P:DNA integration"/>
    <property type="evidence" value="ECO:0007669"/>
    <property type="project" value="InterPro"/>
</dbReference>
<gene>
    <name evidence="3" type="ORF">MEDL_45250</name>
</gene>
<dbReference type="SUPFAM" id="SSF54160">
    <property type="entry name" value="Chromo domain-like"/>
    <property type="match status" value="1"/>
</dbReference>